<protein>
    <submittedName>
        <fullName evidence="7">Uncharacterized protein</fullName>
    </submittedName>
</protein>
<proteinExistence type="predicted"/>
<dbReference type="Pfam" id="PF00176">
    <property type="entry name" value="SNF2-rel_dom"/>
    <property type="match status" value="1"/>
</dbReference>
<feature type="region of interest" description="Disordered" evidence="4">
    <location>
        <begin position="943"/>
        <end position="968"/>
    </location>
</feature>
<dbReference type="InterPro" id="IPR038718">
    <property type="entry name" value="SNF2-like_sf"/>
</dbReference>
<evidence type="ECO:0000259" key="6">
    <source>
        <dbReference type="PROSITE" id="PS51194"/>
    </source>
</evidence>
<dbReference type="EMBL" id="JAACJL010000044">
    <property type="protein sequence ID" value="KAF4615201.1"/>
    <property type="molecule type" value="Genomic_DNA"/>
</dbReference>
<dbReference type="PROSITE" id="PS51194">
    <property type="entry name" value="HELICASE_CTER"/>
    <property type="match status" value="1"/>
</dbReference>
<evidence type="ECO:0000313" key="8">
    <source>
        <dbReference type="Proteomes" id="UP000521872"/>
    </source>
</evidence>
<gene>
    <name evidence="7" type="ORF">D9613_002610</name>
</gene>
<dbReference type="PANTHER" id="PTHR45626">
    <property type="entry name" value="TRANSCRIPTION TERMINATION FACTOR 2-RELATED"/>
    <property type="match status" value="1"/>
</dbReference>
<dbReference type="InterPro" id="IPR000330">
    <property type="entry name" value="SNF2_N"/>
</dbReference>
<feature type="region of interest" description="Disordered" evidence="4">
    <location>
        <begin position="996"/>
        <end position="1022"/>
    </location>
</feature>
<dbReference type="InterPro" id="IPR049730">
    <property type="entry name" value="SNF2/RAD54-like_C"/>
</dbReference>
<accession>A0A8H4QQU0</accession>
<keyword evidence="1" id="KW-0547">Nucleotide-binding</keyword>
<dbReference type="InterPro" id="IPR001650">
    <property type="entry name" value="Helicase_C-like"/>
</dbReference>
<feature type="region of interest" description="Disordered" evidence="4">
    <location>
        <begin position="1241"/>
        <end position="1283"/>
    </location>
</feature>
<dbReference type="InterPro" id="IPR050628">
    <property type="entry name" value="SNF2_RAD54_helicase_TF"/>
</dbReference>
<feature type="region of interest" description="Disordered" evidence="4">
    <location>
        <begin position="637"/>
        <end position="665"/>
    </location>
</feature>
<dbReference type="SUPFAM" id="SSF52540">
    <property type="entry name" value="P-loop containing nucleoside triphosphate hydrolases"/>
    <property type="match status" value="2"/>
</dbReference>
<evidence type="ECO:0000313" key="7">
    <source>
        <dbReference type="EMBL" id="KAF4615201.1"/>
    </source>
</evidence>
<evidence type="ECO:0000256" key="2">
    <source>
        <dbReference type="ARBA" id="ARBA00022801"/>
    </source>
</evidence>
<dbReference type="InterPro" id="IPR014001">
    <property type="entry name" value="Helicase_ATP-bd"/>
</dbReference>
<keyword evidence="8" id="KW-1185">Reference proteome</keyword>
<dbReference type="Gene3D" id="3.40.50.10810">
    <property type="entry name" value="Tandem AAA-ATPase domain"/>
    <property type="match status" value="1"/>
</dbReference>
<feature type="domain" description="Helicase ATP-binding" evidence="5">
    <location>
        <begin position="446"/>
        <end position="604"/>
    </location>
</feature>
<name>A0A8H4QQU0_9AGAR</name>
<dbReference type="Pfam" id="PF00271">
    <property type="entry name" value="Helicase_C"/>
    <property type="match status" value="1"/>
</dbReference>
<dbReference type="PANTHER" id="PTHR45626:SF51">
    <property type="entry name" value="SNF2-RELATED DOMAIN-CONTAINING PROTEIN"/>
    <property type="match status" value="1"/>
</dbReference>
<comment type="caution">
    <text evidence="7">The sequence shown here is derived from an EMBL/GenBank/DDBJ whole genome shotgun (WGS) entry which is preliminary data.</text>
</comment>
<dbReference type="GO" id="GO:0016787">
    <property type="term" value="F:hydrolase activity"/>
    <property type="evidence" value="ECO:0007669"/>
    <property type="project" value="UniProtKB-KW"/>
</dbReference>
<dbReference type="Proteomes" id="UP000521872">
    <property type="component" value="Unassembled WGS sequence"/>
</dbReference>
<dbReference type="GO" id="GO:0008094">
    <property type="term" value="F:ATP-dependent activity, acting on DNA"/>
    <property type="evidence" value="ECO:0007669"/>
    <property type="project" value="TreeGrafter"/>
</dbReference>
<dbReference type="GO" id="GO:0005524">
    <property type="term" value="F:ATP binding"/>
    <property type="evidence" value="ECO:0007669"/>
    <property type="project" value="UniProtKB-KW"/>
</dbReference>
<evidence type="ECO:0000256" key="3">
    <source>
        <dbReference type="ARBA" id="ARBA00022840"/>
    </source>
</evidence>
<dbReference type="GO" id="GO:0006281">
    <property type="term" value="P:DNA repair"/>
    <property type="evidence" value="ECO:0007669"/>
    <property type="project" value="TreeGrafter"/>
</dbReference>
<keyword evidence="3" id="KW-0067">ATP-binding</keyword>
<dbReference type="InterPro" id="IPR027417">
    <property type="entry name" value="P-loop_NTPase"/>
</dbReference>
<reference evidence="7 8" key="1">
    <citation type="submission" date="2019-12" db="EMBL/GenBank/DDBJ databases">
        <authorList>
            <person name="Floudas D."/>
            <person name="Bentzer J."/>
            <person name="Ahren D."/>
            <person name="Johansson T."/>
            <person name="Persson P."/>
            <person name="Tunlid A."/>
        </authorList>
    </citation>
    <scope>NUCLEOTIDE SEQUENCE [LARGE SCALE GENOMIC DNA]</scope>
    <source>
        <strain evidence="7 8">CBS 102.39</strain>
    </source>
</reference>
<feature type="compositionally biased region" description="Polar residues" evidence="4">
    <location>
        <begin position="1004"/>
        <end position="1015"/>
    </location>
</feature>
<evidence type="ECO:0000259" key="5">
    <source>
        <dbReference type="PROSITE" id="PS51192"/>
    </source>
</evidence>
<feature type="domain" description="Helicase C-terminal" evidence="6">
    <location>
        <begin position="1041"/>
        <end position="1194"/>
    </location>
</feature>
<dbReference type="GO" id="GO:0005634">
    <property type="term" value="C:nucleus"/>
    <property type="evidence" value="ECO:0007669"/>
    <property type="project" value="TreeGrafter"/>
</dbReference>
<evidence type="ECO:0000256" key="4">
    <source>
        <dbReference type="SAM" id="MobiDB-lite"/>
    </source>
</evidence>
<dbReference type="CDD" id="cd18793">
    <property type="entry name" value="SF2_C_SNF"/>
    <property type="match status" value="1"/>
</dbReference>
<sequence length="1283" mass="145679">MISAVKILHQYNLSSSSSITMSGPSCTSCCPGCRLERPSFAGTSSPFSLINLLPFGTLHLLVSAKTQHLLCEHMHAEDGWHLFQEANLVPHLARSEDITFCQQLGFLVKHRFISATYMAGENEQMIVRIYLIPYDLANVRGELRIRKPNILVPAKKYMRDLLPRISQNTGLWNGQRDAGVRYFSQKDRRSLSDIYSNLPSPQAARIPGYEWITDRLLDFEDNLEGFGMRSSLYKYQRQSVAAMLQKELDLRPIPDPLHIPMNTLDGRVFYVQPGTAEVLLERPIVAPCRGGILCEELGTGKTIMMLSLIVATRSQISEPEPSIMDPDRPVLTPLAFRHFPSDEFSTARKRASSEFARTRKVPSLVELMLHRARTNPYTKISQCMPPEALGRIIAKEEEVSNLPLGVAIRNNVPFYHHYQGEPHNRERTQRQRGEPAPRTLFLTSATLIIVPANLLSQWDREIIKHCKLENPLRVLIVRAKTPLPSVQSLATDYDIILMSYTRFTSESSNQKVAKLHTGRPCRCPEMEGFRVPSCTCSIPGVSPFLQIRWKRLVIDEGHVSSTLSTSLVPFAKMMSVERRWIVTGTPTTNLLGLSLGSSVIESAENGDSMVVDSKDGDGSDKNILLESSEDNLTLHAARTVPPSPSSSSNKELDTEDKQEEAETGRVWTKYDREDLNKLGNMIAHFIAVPQFSADHKLISTHVTEPLLDRSGPRFGSIQVLSQTECNDSFPHRIEDVEKDVVLPPVTQESILLDLDPYVRKSFNALQAGIIINAVDSQRTDQDYMFHPRNAEFLQDTVRNMSQILFWHVDDNLYNSKQLLESSEKHIQVAKERNMPQEDIDALLEAFRHLREASDDLLWRSMQTHEDVPYRISHLDEELFKAWTRTPHNEPDAAPTQTGFLHADRLLKLYDMVSLKPLINQEKMIEWGHMVAFRDNVQRRAYEELQRKKNKRQKKSKHEDPTHSSQMADDFAKKASALDTLKEMQQELDVTMKRLAREEEEEDNTSVVPSTSQLGSPSKRPSMLISSSPLTKLRVGSSASSKLNYIINEVQKYSPTEKFLIFSESPLSLAHVAEALELIQVKFLRFTTQVTPQYREQLVLTFETSETYRVFLMELKHGARGLNLISASRVIFCEPVWQADVESQAIKRAHRIGQTKPISVKTLAIRDTAEENMVARKTALKNSQEKLPKVIEEAGMRHYIANPKFIDRELVPTRIEEFPLIQLPPEFTAPRPNALMLKIPAFPREKTSPTSKRIRVEDPISQSDVAEETPAKKKKVRSIRFASP</sequence>
<dbReference type="SMART" id="SM00487">
    <property type="entry name" value="DEXDc"/>
    <property type="match status" value="1"/>
</dbReference>
<dbReference type="PROSITE" id="PS51192">
    <property type="entry name" value="HELICASE_ATP_BIND_1"/>
    <property type="match status" value="1"/>
</dbReference>
<organism evidence="7 8">
    <name type="scientific">Agrocybe pediades</name>
    <dbReference type="NCBI Taxonomy" id="84607"/>
    <lineage>
        <taxon>Eukaryota</taxon>
        <taxon>Fungi</taxon>
        <taxon>Dikarya</taxon>
        <taxon>Basidiomycota</taxon>
        <taxon>Agaricomycotina</taxon>
        <taxon>Agaricomycetes</taxon>
        <taxon>Agaricomycetidae</taxon>
        <taxon>Agaricales</taxon>
        <taxon>Agaricineae</taxon>
        <taxon>Strophariaceae</taxon>
        <taxon>Agrocybe</taxon>
    </lineage>
</organism>
<evidence type="ECO:0000256" key="1">
    <source>
        <dbReference type="ARBA" id="ARBA00022741"/>
    </source>
</evidence>
<dbReference type="SMART" id="SM00490">
    <property type="entry name" value="HELICc"/>
    <property type="match status" value="1"/>
</dbReference>
<dbReference type="Gene3D" id="3.40.50.300">
    <property type="entry name" value="P-loop containing nucleotide triphosphate hydrolases"/>
    <property type="match status" value="1"/>
</dbReference>
<keyword evidence="2" id="KW-0378">Hydrolase</keyword>